<dbReference type="GO" id="GO:0009103">
    <property type="term" value="P:lipopolysaccharide biosynthetic process"/>
    <property type="evidence" value="ECO:0007669"/>
    <property type="project" value="TreeGrafter"/>
</dbReference>
<feature type="domain" description="Glycosyl transferase family 1" evidence="2">
    <location>
        <begin position="197"/>
        <end position="358"/>
    </location>
</feature>
<dbReference type="Pfam" id="PF00534">
    <property type="entry name" value="Glycos_transf_1"/>
    <property type="match status" value="1"/>
</dbReference>
<dbReference type="AlphaFoldDB" id="A0A0G1PVP5"/>
<dbReference type="PATRIC" id="fig|1618617.3.peg.27"/>
<evidence type="ECO:0000259" key="3">
    <source>
        <dbReference type="Pfam" id="PF13439"/>
    </source>
</evidence>
<dbReference type="SUPFAM" id="SSF53756">
    <property type="entry name" value="UDP-Glycosyltransferase/glycogen phosphorylase"/>
    <property type="match status" value="1"/>
</dbReference>
<evidence type="ECO:0000259" key="2">
    <source>
        <dbReference type="Pfam" id="PF00534"/>
    </source>
</evidence>
<dbReference type="GO" id="GO:0016757">
    <property type="term" value="F:glycosyltransferase activity"/>
    <property type="evidence" value="ECO:0007669"/>
    <property type="project" value="InterPro"/>
</dbReference>
<keyword evidence="1 4" id="KW-0808">Transferase</keyword>
<evidence type="ECO:0000256" key="1">
    <source>
        <dbReference type="ARBA" id="ARBA00022679"/>
    </source>
</evidence>
<proteinExistence type="predicted"/>
<comment type="caution">
    <text evidence="4">The sequence shown here is derived from an EMBL/GenBank/DDBJ whole genome shotgun (WGS) entry which is preliminary data.</text>
</comment>
<dbReference type="EMBL" id="LCMJ01000002">
    <property type="protein sequence ID" value="KKU36597.1"/>
    <property type="molecule type" value="Genomic_DNA"/>
</dbReference>
<dbReference type="Proteomes" id="UP000034067">
    <property type="component" value="Unassembled WGS sequence"/>
</dbReference>
<dbReference type="InterPro" id="IPR028098">
    <property type="entry name" value="Glyco_trans_4-like_N"/>
</dbReference>
<dbReference type="Pfam" id="PF13439">
    <property type="entry name" value="Glyco_transf_4"/>
    <property type="match status" value="1"/>
</dbReference>
<gene>
    <name evidence="4" type="ORF">UX48_C0002G0012</name>
</gene>
<protein>
    <submittedName>
        <fullName evidence="4">Glycosyl transferase group 1</fullName>
    </submittedName>
</protein>
<dbReference type="CDD" id="cd03809">
    <property type="entry name" value="GT4_MtfB-like"/>
    <property type="match status" value="1"/>
</dbReference>
<evidence type="ECO:0000313" key="4">
    <source>
        <dbReference type="EMBL" id="KKU36597.1"/>
    </source>
</evidence>
<dbReference type="InterPro" id="IPR001296">
    <property type="entry name" value="Glyco_trans_1"/>
</dbReference>
<evidence type="ECO:0000313" key="5">
    <source>
        <dbReference type="Proteomes" id="UP000034067"/>
    </source>
</evidence>
<dbReference type="PANTHER" id="PTHR46401">
    <property type="entry name" value="GLYCOSYLTRANSFERASE WBBK-RELATED"/>
    <property type="match status" value="1"/>
</dbReference>
<accession>A0A0G1PVP5</accession>
<reference evidence="4 5" key="1">
    <citation type="journal article" date="2015" name="Nature">
        <title>rRNA introns, odd ribosomes, and small enigmatic genomes across a large radiation of phyla.</title>
        <authorList>
            <person name="Brown C.T."/>
            <person name="Hug L.A."/>
            <person name="Thomas B.C."/>
            <person name="Sharon I."/>
            <person name="Castelle C.J."/>
            <person name="Singh A."/>
            <person name="Wilkins M.J."/>
            <person name="Williams K.H."/>
            <person name="Banfield J.F."/>
        </authorList>
    </citation>
    <scope>NUCLEOTIDE SEQUENCE [LARGE SCALE GENOMIC DNA]</scope>
</reference>
<name>A0A0G1PVP5_9BACT</name>
<dbReference type="PANTHER" id="PTHR46401:SF2">
    <property type="entry name" value="GLYCOSYLTRANSFERASE WBBK-RELATED"/>
    <property type="match status" value="1"/>
</dbReference>
<sequence length="381" mass="44016">MQIGIDIRVLAKGARTGIEEYALNLLDSMVALKPDARYKFFYNAFSKVPLEYPWLKAPNAELREFRLPNRFVFDPFSYFFNFPKIDRLLGGIDVLFSPHFLISALSKTCPRTITFHDLSFWHYPNFFSPRKRWWHLSLGIKNQARAADKIIAVSNSTKQDLVNFWKINPEKIFVIHSGIAENFKPRPQNDPKLEHIKKKYNLPDNFIFYFGTIEPRKNIIALIKAFERCAGQFQNEDLRLVIAGRLGWLFKDIIKTARTSKFKEKIIFTGFIDDVDKPYIYNLAKIFVYPSFFEGFGFPPLEAMASGVPTITSNASSLPEIVGDAGIMIDPYKIDELAAAMEFVLSDAALRRELVRKGLERTKQFSWEKTARETLRVLTNN</sequence>
<organism evidence="4 5">
    <name type="scientific">Candidatus Azambacteria bacterium GW2011_GWB1_46_27</name>
    <dbReference type="NCBI Taxonomy" id="1618617"/>
    <lineage>
        <taxon>Bacteria</taxon>
        <taxon>Candidatus Azamiibacteriota</taxon>
    </lineage>
</organism>
<dbReference type="FunFam" id="3.40.50.2000:FF:000119">
    <property type="entry name" value="Glycosyl transferase group 1"/>
    <property type="match status" value="1"/>
</dbReference>
<dbReference type="Gene3D" id="3.40.50.2000">
    <property type="entry name" value="Glycogen Phosphorylase B"/>
    <property type="match status" value="2"/>
</dbReference>
<feature type="domain" description="Glycosyltransferase subfamily 4-like N-terminal" evidence="3">
    <location>
        <begin position="17"/>
        <end position="179"/>
    </location>
</feature>